<dbReference type="InParanoid" id="A0A1D3D3M8"/>
<feature type="compositionally biased region" description="Basic and acidic residues" evidence="1">
    <location>
        <begin position="143"/>
        <end position="161"/>
    </location>
</feature>
<sequence>MGAYYDPRGPPVPSLAYRERDADWGGRGYIPMGGPRPYGRDARHIRRGPPIRDEGPVRRQQPNRGLPTPTVDRYKSQSRSLSEEGPVERGSSAGSPPATAAAAATRKAADGEEGDRPSPLGSEGGSPSSPNRGSPSSLPLHSRVGDLRRRLQSKRVEPPSH</sequence>
<feature type="compositionally biased region" description="Low complexity" evidence="1">
    <location>
        <begin position="89"/>
        <end position="106"/>
    </location>
</feature>
<dbReference type="EMBL" id="JROU02000871">
    <property type="protein sequence ID" value="OEH78058.1"/>
    <property type="molecule type" value="Genomic_DNA"/>
</dbReference>
<evidence type="ECO:0000256" key="1">
    <source>
        <dbReference type="SAM" id="MobiDB-lite"/>
    </source>
</evidence>
<evidence type="ECO:0000313" key="2">
    <source>
        <dbReference type="EMBL" id="OEH78058.1"/>
    </source>
</evidence>
<comment type="caution">
    <text evidence="2">The sequence shown here is derived from an EMBL/GenBank/DDBJ whole genome shotgun (WGS) entry which is preliminary data.</text>
</comment>
<feature type="compositionally biased region" description="Low complexity" evidence="1">
    <location>
        <begin position="117"/>
        <end position="140"/>
    </location>
</feature>
<dbReference type="AlphaFoldDB" id="A0A1D3D3M8"/>
<keyword evidence="3" id="KW-1185">Reference proteome</keyword>
<feature type="region of interest" description="Disordered" evidence="1">
    <location>
        <begin position="1"/>
        <end position="161"/>
    </location>
</feature>
<name>A0A1D3D3M8_9EIME</name>
<proteinExistence type="predicted"/>
<protein>
    <submittedName>
        <fullName evidence="2">RNA recognition family related protein</fullName>
    </submittedName>
</protein>
<reference evidence="2 3" key="1">
    <citation type="journal article" date="2016" name="BMC Genomics">
        <title>Comparative genomics reveals Cyclospora cayetanensis possesses coccidia-like metabolism and invasion components but unique surface antigens.</title>
        <authorList>
            <person name="Liu S."/>
            <person name="Wang L."/>
            <person name="Zheng H."/>
            <person name="Xu Z."/>
            <person name="Roellig D.M."/>
            <person name="Li N."/>
            <person name="Frace M.A."/>
            <person name="Tang K."/>
            <person name="Arrowood M.J."/>
            <person name="Moss D.M."/>
            <person name="Zhang L."/>
            <person name="Feng Y."/>
            <person name="Xiao L."/>
        </authorList>
    </citation>
    <scope>NUCLEOTIDE SEQUENCE [LARGE SCALE GENOMIC DNA]</scope>
    <source>
        <strain evidence="2 3">CHN_HEN01</strain>
    </source>
</reference>
<accession>A0A1D3D3M8</accession>
<organism evidence="2 3">
    <name type="scientific">Cyclospora cayetanensis</name>
    <dbReference type="NCBI Taxonomy" id="88456"/>
    <lineage>
        <taxon>Eukaryota</taxon>
        <taxon>Sar</taxon>
        <taxon>Alveolata</taxon>
        <taxon>Apicomplexa</taxon>
        <taxon>Conoidasida</taxon>
        <taxon>Coccidia</taxon>
        <taxon>Eucoccidiorida</taxon>
        <taxon>Eimeriorina</taxon>
        <taxon>Eimeriidae</taxon>
        <taxon>Cyclospora</taxon>
    </lineage>
</organism>
<evidence type="ECO:0000313" key="3">
    <source>
        <dbReference type="Proteomes" id="UP000095192"/>
    </source>
</evidence>
<dbReference type="VEuPathDB" id="ToxoDB:cyc_06311"/>
<gene>
    <name evidence="2" type="ORF">cyc_06311</name>
</gene>
<feature type="compositionally biased region" description="Basic and acidic residues" evidence="1">
    <location>
        <begin position="107"/>
        <end position="116"/>
    </location>
</feature>
<dbReference type="Proteomes" id="UP000095192">
    <property type="component" value="Unassembled WGS sequence"/>
</dbReference>